<dbReference type="AlphaFoldDB" id="A0A0A9G195"/>
<protein>
    <submittedName>
        <fullName evidence="2">Uncharacterized protein</fullName>
    </submittedName>
</protein>
<name>A0A0A9G195_ARUDO</name>
<accession>A0A0A9G195</accession>
<dbReference type="EMBL" id="GBRH01179614">
    <property type="protein sequence ID" value="JAE18282.1"/>
    <property type="molecule type" value="Transcribed_RNA"/>
</dbReference>
<organism evidence="2">
    <name type="scientific">Arundo donax</name>
    <name type="common">Giant reed</name>
    <name type="synonym">Donax arundinaceus</name>
    <dbReference type="NCBI Taxonomy" id="35708"/>
    <lineage>
        <taxon>Eukaryota</taxon>
        <taxon>Viridiplantae</taxon>
        <taxon>Streptophyta</taxon>
        <taxon>Embryophyta</taxon>
        <taxon>Tracheophyta</taxon>
        <taxon>Spermatophyta</taxon>
        <taxon>Magnoliopsida</taxon>
        <taxon>Liliopsida</taxon>
        <taxon>Poales</taxon>
        <taxon>Poaceae</taxon>
        <taxon>PACMAD clade</taxon>
        <taxon>Arundinoideae</taxon>
        <taxon>Arundineae</taxon>
        <taxon>Arundo</taxon>
    </lineage>
</organism>
<sequence>MTSFVPPCVTGVTRDQESIPPPLGKPELLGVRARG</sequence>
<feature type="region of interest" description="Disordered" evidence="1">
    <location>
        <begin position="1"/>
        <end position="35"/>
    </location>
</feature>
<reference evidence="2" key="2">
    <citation type="journal article" date="2015" name="Data Brief">
        <title>Shoot transcriptome of the giant reed, Arundo donax.</title>
        <authorList>
            <person name="Barrero R.A."/>
            <person name="Guerrero F.D."/>
            <person name="Moolhuijzen P."/>
            <person name="Goolsby J.A."/>
            <person name="Tidwell J."/>
            <person name="Bellgard S.E."/>
            <person name="Bellgard M.I."/>
        </authorList>
    </citation>
    <scope>NUCLEOTIDE SEQUENCE</scope>
    <source>
        <tissue evidence="2">Shoot tissue taken approximately 20 cm above the soil surface</tissue>
    </source>
</reference>
<evidence type="ECO:0000313" key="2">
    <source>
        <dbReference type="EMBL" id="JAE18282.1"/>
    </source>
</evidence>
<evidence type="ECO:0000256" key="1">
    <source>
        <dbReference type="SAM" id="MobiDB-lite"/>
    </source>
</evidence>
<reference evidence="2" key="1">
    <citation type="submission" date="2014-09" db="EMBL/GenBank/DDBJ databases">
        <authorList>
            <person name="Magalhaes I.L.F."/>
            <person name="Oliveira U."/>
            <person name="Santos F.R."/>
            <person name="Vidigal T.H.D.A."/>
            <person name="Brescovit A.D."/>
            <person name="Santos A.J."/>
        </authorList>
    </citation>
    <scope>NUCLEOTIDE SEQUENCE</scope>
    <source>
        <tissue evidence="2">Shoot tissue taken approximately 20 cm above the soil surface</tissue>
    </source>
</reference>
<proteinExistence type="predicted"/>